<dbReference type="HOGENOM" id="CLU_3214856_0_0_11"/>
<gene>
    <name evidence="1" type="ORF">COLINT_02282</name>
</gene>
<dbReference type="STRING" id="521003.COLINT_02282"/>
<evidence type="ECO:0000313" key="1">
    <source>
        <dbReference type="EMBL" id="EEP45012.1"/>
    </source>
</evidence>
<organism evidence="1 2">
    <name type="scientific">Collinsella intestinalis DSM 13280</name>
    <dbReference type="NCBI Taxonomy" id="521003"/>
    <lineage>
        <taxon>Bacteria</taxon>
        <taxon>Bacillati</taxon>
        <taxon>Actinomycetota</taxon>
        <taxon>Coriobacteriia</taxon>
        <taxon>Coriobacteriales</taxon>
        <taxon>Coriobacteriaceae</taxon>
        <taxon>Collinsella</taxon>
    </lineage>
</organism>
<evidence type="ECO:0000313" key="2">
    <source>
        <dbReference type="Proteomes" id="UP000003295"/>
    </source>
</evidence>
<proteinExistence type="predicted"/>
<reference evidence="1 2" key="1">
    <citation type="submission" date="2009-04" db="EMBL/GenBank/DDBJ databases">
        <authorList>
            <person name="Weinstock G."/>
            <person name="Sodergren E."/>
            <person name="Clifton S."/>
            <person name="Fulton L."/>
            <person name="Fulton B."/>
            <person name="Courtney L."/>
            <person name="Fronick C."/>
            <person name="Harrison M."/>
            <person name="Strong C."/>
            <person name="Farmer C."/>
            <person name="Delahaunty K."/>
            <person name="Markovic C."/>
            <person name="Hall O."/>
            <person name="Minx P."/>
            <person name="Tomlinson C."/>
            <person name="Mitreva M."/>
            <person name="Nelson J."/>
            <person name="Hou S."/>
            <person name="Wollam A."/>
            <person name="Pepin K.H."/>
            <person name="Johnson M."/>
            <person name="Bhonagiri V."/>
            <person name="Nash W.E."/>
            <person name="Warren W."/>
            <person name="Chinwalla A."/>
            <person name="Mardis E.R."/>
            <person name="Wilson R.K."/>
        </authorList>
    </citation>
    <scope>NUCLEOTIDE SEQUENCE [LARGE SCALE GENOMIC DNA]</scope>
    <source>
        <strain evidence="1 2">DSM 13280</strain>
    </source>
</reference>
<dbReference type="Proteomes" id="UP000003295">
    <property type="component" value="Unassembled WGS sequence"/>
</dbReference>
<dbReference type="AlphaFoldDB" id="C4F8B2"/>
<comment type="caution">
    <text evidence="1">The sequence shown here is derived from an EMBL/GenBank/DDBJ whole genome shotgun (WGS) entry which is preliminary data.</text>
</comment>
<name>C4F8B2_9ACTN</name>
<accession>C4F8B2</accession>
<dbReference type="EMBL" id="ABXH02000004">
    <property type="protein sequence ID" value="EEP45012.1"/>
    <property type="molecule type" value="Genomic_DNA"/>
</dbReference>
<sequence>MRELYPFCACSYKTGHFGIICKMRRMAVVLAVWQNGTSANKQEG</sequence>
<protein>
    <submittedName>
        <fullName evidence="1">Uncharacterized protein</fullName>
    </submittedName>
</protein>